<sequence>MIPTPVVKVKYLTNKDLLEQIHVSKKSYCSFLEPEYGNYDVITQDLTTITPEILVQARQKRAEILSLRAKKASQALGEKTPPAKIDPESIDIESVVVRLMTYDHVPPHPVKALTGKTNAERHVKVNFPAFQHYVFRENQWLCVGKSHWRGGLQNGEFCVTHGKMTNKLAMMFMKLVEKYGRKGNWRGYCVDTDTQALTQRGWLSIDEITESDIILSYNQGDLKWSKIKSIYRGHFHGLMHKISSRSIDSLITPNHKIVTKRGLIPIEHLKENDQVVVMGNAVEDDHVQIHSDSLVELAGWIVTEGCYDYDKNNNLRSITIYQNSGPKADRIRNALISQQYKFTESLRGKCISFRIWKNDSKSLSVIFPNKNVPMPFILDLTLNQRELLFNTMIDGDGWRRKKNSSWVQKDRARSDMFQALCTMLGKKTNSHNRTHMSFGKQSELIETHVFSNRANSTRGECLNLHGGKRNGRNNPGLGKETHPNVPTTPYVGQVWCPETEYGSFVARRNGKVYLTGNTYNDEMQCQALLQLSQIGLQFDESRSENPFAYYTAAVTNSFTRILNTEKRNQNIRDDLLIMHGSLPSYTRQTDNDIAQKAANEQPVAGDQPA</sequence>
<reference evidence="5" key="1">
    <citation type="submission" date="2020-04" db="EMBL/GenBank/DDBJ databases">
        <authorList>
            <person name="Chiriac C."/>
            <person name="Salcher M."/>
            <person name="Ghai R."/>
            <person name="Kavagutti S V."/>
        </authorList>
    </citation>
    <scope>NUCLEOTIDE SEQUENCE</scope>
</reference>
<dbReference type="InterPro" id="IPR003587">
    <property type="entry name" value="Hint_dom_N"/>
</dbReference>
<dbReference type="InterPro" id="IPR006141">
    <property type="entry name" value="Intein_N"/>
</dbReference>
<dbReference type="CDD" id="cd00081">
    <property type="entry name" value="Hint"/>
    <property type="match status" value="1"/>
</dbReference>
<organism evidence="5">
    <name type="scientific">uncultured Caudovirales phage</name>
    <dbReference type="NCBI Taxonomy" id="2100421"/>
    <lineage>
        <taxon>Viruses</taxon>
        <taxon>Duplodnaviria</taxon>
        <taxon>Heunggongvirae</taxon>
        <taxon>Uroviricota</taxon>
        <taxon>Caudoviricetes</taxon>
        <taxon>Peduoviridae</taxon>
        <taxon>Maltschvirus</taxon>
        <taxon>Maltschvirus maltsch</taxon>
    </lineage>
</organism>
<protein>
    <submittedName>
        <fullName evidence="5">Hint domain containing protein</fullName>
    </submittedName>
</protein>
<feature type="domain" description="Hint" evidence="4">
    <location>
        <begin position="187"/>
        <end position="279"/>
    </location>
</feature>
<dbReference type="InterPro" id="IPR036844">
    <property type="entry name" value="Hint_dom_sf"/>
</dbReference>
<evidence type="ECO:0000256" key="3">
    <source>
        <dbReference type="SAM" id="MobiDB-lite"/>
    </source>
</evidence>
<accession>A0A6J5KPH8</accession>
<keyword evidence="1" id="KW-0068">Autocatalytic cleavage</keyword>
<feature type="region of interest" description="Disordered" evidence="3">
    <location>
        <begin position="463"/>
        <end position="484"/>
    </location>
</feature>
<keyword evidence="2" id="KW-0651">Protein splicing</keyword>
<dbReference type="SUPFAM" id="SSF51294">
    <property type="entry name" value="Hedgehog/intein (Hint) domain"/>
    <property type="match status" value="1"/>
</dbReference>
<dbReference type="InterPro" id="IPR027434">
    <property type="entry name" value="Homing_endonucl"/>
</dbReference>
<gene>
    <name evidence="5" type="ORF">UFOVP29_282</name>
</gene>
<name>A0A6J5KPH8_9CAUD</name>
<dbReference type="Gene3D" id="3.10.28.10">
    <property type="entry name" value="Homing endonucleases"/>
    <property type="match status" value="1"/>
</dbReference>
<evidence type="ECO:0000256" key="2">
    <source>
        <dbReference type="ARBA" id="ARBA00023000"/>
    </source>
</evidence>
<evidence type="ECO:0000313" key="5">
    <source>
        <dbReference type="EMBL" id="CAB4123123.1"/>
    </source>
</evidence>
<dbReference type="GO" id="GO:0016539">
    <property type="term" value="P:intein-mediated protein splicing"/>
    <property type="evidence" value="ECO:0007669"/>
    <property type="project" value="InterPro"/>
</dbReference>
<dbReference type="PROSITE" id="PS50817">
    <property type="entry name" value="INTEIN_N_TER"/>
    <property type="match status" value="1"/>
</dbReference>
<dbReference type="Gene3D" id="2.170.16.10">
    <property type="entry name" value="Hedgehog/Intein (Hint) domain"/>
    <property type="match status" value="1"/>
</dbReference>
<proteinExistence type="predicted"/>
<dbReference type="SMART" id="SM00306">
    <property type="entry name" value="HintN"/>
    <property type="match status" value="1"/>
</dbReference>
<evidence type="ECO:0000256" key="1">
    <source>
        <dbReference type="ARBA" id="ARBA00022813"/>
    </source>
</evidence>
<evidence type="ECO:0000259" key="4">
    <source>
        <dbReference type="SMART" id="SM00306"/>
    </source>
</evidence>
<dbReference type="EMBL" id="LR796167">
    <property type="protein sequence ID" value="CAB4123123.1"/>
    <property type="molecule type" value="Genomic_DNA"/>
</dbReference>